<comment type="similarity">
    <text evidence="7">Belongs to the class-I pyridoxal-phosphate-dependent aminotransferase family. Alanine aminotransferase subfamily.</text>
</comment>
<proteinExistence type="inferred from homology"/>
<dbReference type="UniPathway" id="UPA00528">
    <property type="reaction ID" value="UER00586"/>
</dbReference>
<accession>A0A8E0S3T9</accession>
<evidence type="ECO:0000256" key="5">
    <source>
        <dbReference type="ARBA" id="ARBA00022898"/>
    </source>
</evidence>
<sequence>MINGLDSKVLRLETINPHVVNIEYAVRGPIVQRALQIEEALKKGEKRNFKEVIKCNIGDCHATGQKPLTFCRQIMAMLAFPELENDERFPDDVKQRARRILQSCGGGSVGSYSNSLGIQCIREDVASYIERRDGIPSNSADVFLASGATEAIKLIFFLQYILHLISTGEDGNRRAGVMVPIPQYPLYSATNAEMNAYQIEYYLEEANNWALNIRELERALRASDGCCVPRALVVINPGNPTAQVLSRSCMEDVIRFAYDNRLVLLADEVYQFNIYQPRACPWTSFKRVLHDMGPPYATGVELASFMSCSKGFLGECGFRGGYCELVNFDPAVANQLYKALSARLCPPVIGQAMVAALVDPPTESEPSYALFIQERDRVLEDLRIKADLVTRTLNSLPGVTCNPIQGAMYAFPRIELPPKAVLAAKEQGQQPDFFYCLQFLEEKGVCVVPGSGFGQAEGTFHFRCGVLVVFNFLYRSLARSFPTRYNDQLVWWKLEGVLPPSYFRAICVCFATCN</sequence>
<dbReference type="FunFam" id="3.90.1150.10:FF:000151">
    <property type="entry name" value="Alanine aminotransferase 2"/>
    <property type="match status" value="1"/>
</dbReference>
<evidence type="ECO:0000256" key="7">
    <source>
        <dbReference type="ARBA" id="ARBA00025785"/>
    </source>
</evidence>
<keyword evidence="5" id="KW-0663">Pyridoxal phosphate</keyword>
<dbReference type="AlphaFoldDB" id="A0A8E0S3T9"/>
<dbReference type="Gene3D" id="3.90.1150.10">
    <property type="entry name" value="Aspartate Aminotransferase, domain 1"/>
    <property type="match status" value="1"/>
</dbReference>
<evidence type="ECO:0000256" key="9">
    <source>
        <dbReference type="ARBA" id="ARBA00047412"/>
    </source>
</evidence>
<dbReference type="Gene3D" id="3.40.640.10">
    <property type="entry name" value="Type I PLP-dependent aspartate aminotransferase-like (Major domain)"/>
    <property type="match status" value="1"/>
</dbReference>
<dbReference type="GO" id="GO:0042853">
    <property type="term" value="P:L-alanine catabolic process"/>
    <property type="evidence" value="ECO:0007669"/>
    <property type="project" value="UniProtKB-UniPathway"/>
</dbReference>
<evidence type="ECO:0000313" key="12">
    <source>
        <dbReference type="Proteomes" id="UP000728185"/>
    </source>
</evidence>
<dbReference type="GO" id="GO:0004021">
    <property type="term" value="F:L-alanine:2-oxoglutarate aminotransferase activity"/>
    <property type="evidence" value="ECO:0007669"/>
    <property type="project" value="UniProtKB-EC"/>
</dbReference>
<dbReference type="PANTHER" id="PTHR11751">
    <property type="entry name" value="ALANINE AMINOTRANSFERASE"/>
    <property type="match status" value="1"/>
</dbReference>
<keyword evidence="12" id="KW-1185">Reference proteome</keyword>
<protein>
    <recommendedName>
        <fullName evidence="8">alanine transaminase</fullName>
        <ecNumber evidence="8">2.6.1.2</ecNumber>
    </recommendedName>
</protein>
<organism evidence="11 12">
    <name type="scientific">Fasciolopsis buskii</name>
    <dbReference type="NCBI Taxonomy" id="27845"/>
    <lineage>
        <taxon>Eukaryota</taxon>
        <taxon>Metazoa</taxon>
        <taxon>Spiralia</taxon>
        <taxon>Lophotrochozoa</taxon>
        <taxon>Platyhelminthes</taxon>
        <taxon>Trematoda</taxon>
        <taxon>Digenea</taxon>
        <taxon>Plagiorchiida</taxon>
        <taxon>Echinostomata</taxon>
        <taxon>Echinostomatoidea</taxon>
        <taxon>Fasciolidae</taxon>
        <taxon>Fasciolopsis</taxon>
    </lineage>
</organism>
<dbReference type="Pfam" id="PF00155">
    <property type="entry name" value="Aminotran_1_2"/>
    <property type="match status" value="1"/>
</dbReference>
<evidence type="ECO:0000256" key="6">
    <source>
        <dbReference type="ARBA" id="ARBA00025708"/>
    </source>
</evidence>
<dbReference type="SUPFAM" id="SSF53383">
    <property type="entry name" value="PLP-dependent transferases"/>
    <property type="match status" value="1"/>
</dbReference>
<gene>
    <name evidence="11" type="ORF">FBUS_01866</name>
</gene>
<comment type="catalytic activity">
    <reaction evidence="9">
        <text>L-alanine + 2-oxoglutarate = pyruvate + L-glutamate</text>
        <dbReference type="Rhea" id="RHEA:19453"/>
        <dbReference type="ChEBI" id="CHEBI:15361"/>
        <dbReference type="ChEBI" id="CHEBI:16810"/>
        <dbReference type="ChEBI" id="CHEBI:29985"/>
        <dbReference type="ChEBI" id="CHEBI:57972"/>
        <dbReference type="EC" id="2.6.1.2"/>
    </reaction>
</comment>
<comment type="caution">
    <text evidence="11">The sequence shown here is derived from an EMBL/GenBank/DDBJ whole genome shotgun (WGS) entry which is preliminary data.</text>
</comment>
<dbReference type="OrthoDB" id="1732682at2759"/>
<dbReference type="Proteomes" id="UP000728185">
    <property type="component" value="Unassembled WGS sequence"/>
</dbReference>
<dbReference type="InterPro" id="IPR015422">
    <property type="entry name" value="PyrdxlP-dep_Trfase_small"/>
</dbReference>
<evidence type="ECO:0000256" key="2">
    <source>
        <dbReference type="ARBA" id="ARBA00011738"/>
    </source>
</evidence>
<comment type="cofactor">
    <cofactor evidence="1">
        <name>pyridoxal 5'-phosphate</name>
        <dbReference type="ChEBI" id="CHEBI:597326"/>
    </cofactor>
</comment>
<comment type="subunit">
    <text evidence="2">Homodimer.</text>
</comment>
<evidence type="ECO:0000256" key="8">
    <source>
        <dbReference type="ARBA" id="ARBA00026106"/>
    </source>
</evidence>
<keyword evidence="3 11" id="KW-0032">Aminotransferase</keyword>
<dbReference type="InterPro" id="IPR015421">
    <property type="entry name" value="PyrdxlP-dep_Trfase_major"/>
</dbReference>
<keyword evidence="4" id="KW-0808">Transferase</keyword>
<dbReference type="InterPro" id="IPR045088">
    <property type="entry name" value="ALAT1/2-like"/>
</dbReference>
<feature type="domain" description="Aminotransferase class I/classII large" evidence="10">
    <location>
        <begin position="90"/>
        <end position="457"/>
    </location>
</feature>
<dbReference type="InterPro" id="IPR004839">
    <property type="entry name" value="Aminotransferase_I/II_large"/>
</dbReference>
<dbReference type="EMBL" id="LUCM01002516">
    <property type="protein sequence ID" value="KAA0197232.1"/>
    <property type="molecule type" value="Genomic_DNA"/>
</dbReference>
<evidence type="ECO:0000256" key="4">
    <source>
        <dbReference type="ARBA" id="ARBA00022679"/>
    </source>
</evidence>
<dbReference type="EC" id="2.6.1.2" evidence="8"/>
<dbReference type="InterPro" id="IPR015424">
    <property type="entry name" value="PyrdxlP-dep_Trfase"/>
</dbReference>
<dbReference type="GO" id="GO:0030170">
    <property type="term" value="F:pyridoxal phosphate binding"/>
    <property type="evidence" value="ECO:0007669"/>
    <property type="project" value="InterPro"/>
</dbReference>
<evidence type="ECO:0000313" key="11">
    <source>
        <dbReference type="EMBL" id="KAA0197232.1"/>
    </source>
</evidence>
<dbReference type="FunFam" id="1.10.287.1970:FF:000001">
    <property type="entry name" value="Alanine aminotransferase 2"/>
    <property type="match status" value="1"/>
</dbReference>
<comment type="pathway">
    <text evidence="6">Amino-acid degradation; L-alanine degradation via transaminase pathway; pyruvate from L-alanine: step 1/1.</text>
</comment>
<dbReference type="PANTHER" id="PTHR11751:SF29">
    <property type="entry name" value="ALANINE TRANSAMINASE"/>
    <property type="match status" value="1"/>
</dbReference>
<dbReference type="CDD" id="cd00609">
    <property type="entry name" value="AAT_like"/>
    <property type="match status" value="1"/>
</dbReference>
<dbReference type="Gene3D" id="1.10.287.1970">
    <property type="match status" value="1"/>
</dbReference>
<evidence type="ECO:0000259" key="10">
    <source>
        <dbReference type="Pfam" id="PF00155"/>
    </source>
</evidence>
<evidence type="ECO:0000256" key="1">
    <source>
        <dbReference type="ARBA" id="ARBA00001933"/>
    </source>
</evidence>
<name>A0A8E0S3T9_9TREM</name>
<dbReference type="FunFam" id="3.40.640.10:FF:000012">
    <property type="entry name" value="alanine aminotransferase 2"/>
    <property type="match status" value="1"/>
</dbReference>
<reference evidence="11" key="1">
    <citation type="submission" date="2019-05" db="EMBL/GenBank/DDBJ databases">
        <title>Annotation for the trematode Fasciolopsis buski.</title>
        <authorList>
            <person name="Choi Y.-J."/>
        </authorList>
    </citation>
    <scope>NUCLEOTIDE SEQUENCE</scope>
    <source>
        <strain evidence="11">HT</strain>
        <tissue evidence="11">Whole worm</tissue>
    </source>
</reference>
<evidence type="ECO:0000256" key="3">
    <source>
        <dbReference type="ARBA" id="ARBA00022576"/>
    </source>
</evidence>